<sequence length="126" mass="13577">MAGILPVSPAESRRPSTHSVGILPISMFGEGGEKPRRPSTHSLGVFPFSCFGEDRDKPDRPRRCSTHSLGPLVVPDFDRRGSRGSIFGTLGIGDFTGGNSSSSSHNQRRPSFQAFGESVMQLFGNK</sequence>
<name>A0ABM1VUL2_APLCA</name>
<dbReference type="GeneID" id="101852098"/>
<dbReference type="RefSeq" id="XP_035826104.1">
    <property type="nucleotide sequence ID" value="XM_035970211.1"/>
</dbReference>
<evidence type="ECO:0000313" key="2">
    <source>
        <dbReference type="Proteomes" id="UP000694888"/>
    </source>
</evidence>
<accession>A0ABM1VUL2</accession>
<keyword evidence="2" id="KW-1185">Reference proteome</keyword>
<dbReference type="Proteomes" id="UP000694888">
    <property type="component" value="Unplaced"/>
</dbReference>
<protein>
    <submittedName>
        <fullName evidence="3">Uncharacterized protein LOC101852098</fullName>
    </submittedName>
</protein>
<organism evidence="2 3">
    <name type="scientific">Aplysia californica</name>
    <name type="common">California sea hare</name>
    <dbReference type="NCBI Taxonomy" id="6500"/>
    <lineage>
        <taxon>Eukaryota</taxon>
        <taxon>Metazoa</taxon>
        <taxon>Spiralia</taxon>
        <taxon>Lophotrochozoa</taxon>
        <taxon>Mollusca</taxon>
        <taxon>Gastropoda</taxon>
        <taxon>Heterobranchia</taxon>
        <taxon>Euthyneura</taxon>
        <taxon>Tectipleura</taxon>
        <taxon>Aplysiida</taxon>
        <taxon>Aplysioidea</taxon>
        <taxon>Aplysiidae</taxon>
        <taxon>Aplysia</taxon>
    </lineage>
</organism>
<proteinExistence type="predicted"/>
<feature type="region of interest" description="Disordered" evidence="1">
    <location>
        <begin position="1"/>
        <end position="40"/>
    </location>
</feature>
<gene>
    <name evidence="3" type="primary">LOC101852098</name>
</gene>
<reference evidence="3" key="1">
    <citation type="submission" date="2025-08" db="UniProtKB">
        <authorList>
            <consortium name="RefSeq"/>
        </authorList>
    </citation>
    <scope>IDENTIFICATION</scope>
</reference>
<feature type="region of interest" description="Disordered" evidence="1">
    <location>
        <begin position="96"/>
        <end position="117"/>
    </location>
</feature>
<evidence type="ECO:0000256" key="1">
    <source>
        <dbReference type="SAM" id="MobiDB-lite"/>
    </source>
</evidence>
<evidence type="ECO:0000313" key="3">
    <source>
        <dbReference type="RefSeq" id="XP_035826104.1"/>
    </source>
</evidence>